<dbReference type="Proteomes" id="UP000828941">
    <property type="component" value="Chromosome 12"/>
</dbReference>
<accession>A0ACB9L680</accession>
<dbReference type="EMBL" id="CM039437">
    <property type="protein sequence ID" value="KAI4305142.1"/>
    <property type="molecule type" value="Genomic_DNA"/>
</dbReference>
<evidence type="ECO:0000313" key="2">
    <source>
        <dbReference type="Proteomes" id="UP000828941"/>
    </source>
</evidence>
<evidence type="ECO:0000313" key="1">
    <source>
        <dbReference type="EMBL" id="KAI4305142.1"/>
    </source>
</evidence>
<comment type="caution">
    <text evidence="1">The sequence shown here is derived from an EMBL/GenBank/DDBJ whole genome shotgun (WGS) entry which is preliminary data.</text>
</comment>
<protein>
    <submittedName>
        <fullName evidence="1">Uncharacterized protein</fullName>
    </submittedName>
</protein>
<organism evidence="1 2">
    <name type="scientific">Bauhinia variegata</name>
    <name type="common">Purple orchid tree</name>
    <name type="synonym">Phanera variegata</name>
    <dbReference type="NCBI Taxonomy" id="167791"/>
    <lineage>
        <taxon>Eukaryota</taxon>
        <taxon>Viridiplantae</taxon>
        <taxon>Streptophyta</taxon>
        <taxon>Embryophyta</taxon>
        <taxon>Tracheophyta</taxon>
        <taxon>Spermatophyta</taxon>
        <taxon>Magnoliopsida</taxon>
        <taxon>eudicotyledons</taxon>
        <taxon>Gunneridae</taxon>
        <taxon>Pentapetalae</taxon>
        <taxon>rosids</taxon>
        <taxon>fabids</taxon>
        <taxon>Fabales</taxon>
        <taxon>Fabaceae</taxon>
        <taxon>Cercidoideae</taxon>
        <taxon>Cercideae</taxon>
        <taxon>Bauhiniinae</taxon>
        <taxon>Bauhinia</taxon>
    </lineage>
</organism>
<keyword evidence="2" id="KW-1185">Reference proteome</keyword>
<reference evidence="1 2" key="1">
    <citation type="journal article" date="2022" name="DNA Res.">
        <title>Chromosomal-level genome assembly of the orchid tree Bauhinia variegata (Leguminosae; Cercidoideae) supports the allotetraploid origin hypothesis of Bauhinia.</title>
        <authorList>
            <person name="Zhong Y."/>
            <person name="Chen Y."/>
            <person name="Zheng D."/>
            <person name="Pang J."/>
            <person name="Liu Y."/>
            <person name="Luo S."/>
            <person name="Meng S."/>
            <person name="Qian L."/>
            <person name="Wei D."/>
            <person name="Dai S."/>
            <person name="Zhou R."/>
        </authorList>
    </citation>
    <scope>NUCLEOTIDE SEQUENCE [LARGE SCALE GENOMIC DNA]</scope>
    <source>
        <strain evidence="1">BV-YZ2020</strain>
    </source>
</reference>
<gene>
    <name evidence="1" type="ORF">L6164_028528</name>
</gene>
<name>A0ACB9L680_BAUVA</name>
<sequence length="181" mass="20891">MLKHLGCKLEIVYKLSLENKASDAPSRVHEARELNACISYPIWLEEDRLNRELNLLKIGSSSHLETNGQTEVLNRCLEAYLDALLTTQKLALGCLGRSFGTIPDFKELLEKSPFEVVYGRKPPYYSDFFHLRLRQHSVVRWINQELAARFYSPFQVNAKLGEVTYKLKLPAQSRVHEFHVS</sequence>
<proteinExistence type="predicted"/>